<dbReference type="EMBL" id="JAATIQ010000093">
    <property type="protein sequence ID" value="KAF4384274.1"/>
    <property type="molecule type" value="Genomic_DNA"/>
</dbReference>
<dbReference type="AlphaFoldDB" id="A0A7J6GMX9"/>
<evidence type="ECO:0000313" key="1">
    <source>
        <dbReference type="EMBL" id="KAF4384274.1"/>
    </source>
</evidence>
<name>A0A7J6GMX9_CANSA</name>
<gene>
    <name evidence="1" type="ORF">G4B88_016840</name>
</gene>
<proteinExistence type="predicted"/>
<accession>A0A7J6GMX9</accession>
<evidence type="ECO:0000313" key="2">
    <source>
        <dbReference type="Proteomes" id="UP000583929"/>
    </source>
</evidence>
<comment type="caution">
    <text evidence="1">The sequence shown here is derived from an EMBL/GenBank/DDBJ whole genome shotgun (WGS) entry which is preliminary data.</text>
</comment>
<keyword evidence="2" id="KW-1185">Reference proteome</keyword>
<sequence length="97" mass="10960">MEFVRAEHWTLGFEFREKKLHLKTARVMIGLAREKVRREGGVWWCRSRGGWGSGVWWLVIMVGLKIAGRMGKGESQERGSGSVGKEAVVGLIWWGCG</sequence>
<dbReference type="Proteomes" id="UP000583929">
    <property type="component" value="Unassembled WGS sequence"/>
</dbReference>
<protein>
    <submittedName>
        <fullName evidence="1">Uncharacterized protein</fullName>
    </submittedName>
</protein>
<reference evidence="1 2" key="1">
    <citation type="journal article" date="2020" name="bioRxiv">
        <title>Sequence and annotation of 42 cannabis genomes reveals extensive copy number variation in cannabinoid synthesis and pathogen resistance genes.</title>
        <authorList>
            <person name="Mckernan K.J."/>
            <person name="Helbert Y."/>
            <person name="Kane L.T."/>
            <person name="Ebling H."/>
            <person name="Zhang L."/>
            <person name="Liu B."/>
            <person name="Eaton Z."/>
            <person name="Mclaughlin S."/>
            <person name="Kingan S."/>
            <person name="Baybayan P."/>
            <person name="Concepcion G."/>
            <person name="Jordan M."/>
            <person name="Riva A."/>
            <person name="Barbazuk W."/>
            <person name="Harkins T."/>
        </authorList>
    </citation>
    <scope>NUCLEOTIDE SEQUENCE [LARGE SCALE GENOMIC DNA]</scope>
    <source>
        <strain evidence="2">cv. Jamaican Lion 4</strain>
        <tissue evidence="1">Leaf</tissue>
    </source>
</reference>
<organism evidence="1 2">
    <name type="scientific">Cannabis sativa</name>
    <name type="common">Hemp</name>
    <name type="synonym">Marijuana</name>
    <dbReference type="NCBI Taxonomy" id="3483"/>
    <lineage>
        <taxon>Eukaryota</taxon>
        <taxon>Viridiplantae</taxon>
        <taxon>Streptophyta</taxon>
        <taxon>Embryophyta</taxon>
        <taxon>Tracheophyta</taxon>
        <taxon>Spermatophyta</taxon>
        <taxon>Magnoliopsida</taxon>
        <taxon>eudicotyledons</taxon>
        <taxon>Gunneridae</taxon>
        <taxon>Pentapetalae</taxon>
        <taxon>rosids</taxon>
        <taxon>fabids</taxon>
        <taxon>Rosales</taxon>
        <taxon>Cannabaceae</taxon>
        <taxon>Cannabis</taxon>
    </lineage>
</organism>